<evidence type="ECO:0000313" key="3">
    <source>
        <dbReference type="EMBL" id="KEA56031.1"/>
    </source>
</evidence>
<evidence type="ECO:0000259" key="2">
    <source>
        <dbReference type="Pfam" id="PF16036"/>
    </source>
</evidence>
<dbReference type="InterPro" id="IPR016087">
    <property type="entry name" value="Chalcone_isomerase"/>
</dbReference>
<gene>
    <name evidence="3" type="ORF">DT99_30315</name>
</gene>
<comment type="caution">
    <text evidence="3">The sequence shown here is derived from an EMBL/GenBank/DDBJ whole genome shotgun (WGS) entry which is preliminary data.</text>
</comment>
<dbReference type="AlphaFoldDB" id="A0A071MHM6"/>
<proteinExistence type="predicted"/>
<protein>
    <recommendedName>
        <fullName evidence="2">Chalcone isomerase domain-containing protein</fullName>
    </recommendedName>
</protein>
<name>A0A071MHM6_9BURK</name>
<dbReference type="OrthoDB" id="8527419at2"/>
<evidence type="ECO:0000256" key="1">
    <source>
        <dbReference type="SAM" id="SignalP"/>
    </source>
</evidence>
<dbReference type="Pfam" id="PF16036">
    <property type="entry name" value="Chalcone_3"/>
    <property type="match status" value="1"/>
</dbReference>
<feature type="domain" description="Chalcone isomerase" evidence="2">
    <location>
        <begin position="68"/>
        <end position="173"/>
    </location>
</feature>
<organism evidence="3">
    <name type="scientific">Burkholderia cenocepacia</name>
    <dbReference type="NCBI Taxonomy" id="95486"/>
    <lineage>
        <taxon>Bacteria</taxon>
        <taxon>Pseudomonadati</taxon>
        <taxon>Pseudomonadota</taxon>
        <taxon>Betaproteobacteria</taxon>
        <taxon>Burkholderiales</taxon>
        <taxon>Burkholderiaceae</taxon>
        <taxon>Burkholderia</taxon>
        <taxon>Burkholderia cepacia complex</taxon>
    </lineage>
</organism>
<dbReference type="EMBL" id="JJOA01000034">
    <property type="protein sequence ID" value="KEA56031.1"/>
    <property type="molecule type" value="Genomic_DNA"/>
</dbReference>
<feature type="chain" id="PRO_5001677799" description="Chalcone isomerase domain-containing protein" evidence="1">
    <location>
        <begin position="25"/>
        <end position="182"/>
    </location>
</feature>
<accession>A0A071MHM6</accession>
<feature type="signal peptide" evidence="1">
    <location>
        <begin position="1"/>
        <end position="24"/>
    </location>
</feature>
<keyword evidence="1" id="KW-0732">Signal</keyword>
<sequence>MTRRLAILVAVAVAAYAATQVANAGCVDDVASARMIGSGRFCVFGLCLYDAQLWASRSPAAFDTPFALSLAYRHDVKGERLVATGIAEIERLAATPLPAATRDAWRADIAGAFTDVLRGDVLCGVYLPGRGARFYKNDRLMSDVADPDFARAFFAIWFDPRTRAASLRRELLGDPVRQGPNM</sequence>
<reference evidence="3" key="1">
    <citation type="submission" date="2014-04" db="EMBL/GenBank/DDBJ databases">
        <title>In planta biocontrol of soil-borne Fusarium wilt of banana through a plant endophytic bacterium, Burkholderia cenocepacia 869T2.</title>
        <authorList>
            <person name="Ho Y.-N."/>
            <person name="Chiang H.-M."/>
            <person name="Chao C.-P."/>
            <person name="Su C.-C."/>
            <person name="Hsu H.-F."/>
            <person name="Guo C.-T."/>
            <person name="Hsieh J.-L."/>
            <person name="Huang C.-C."/>
        </authorList>
    </citation>
    <scope>NUCLEOTIDE SEQUENCE [LARGE SCALE GENOMIC DNA]</scope>
    <source>
        <strain evidence="3">869T2</strain>
    </source>
</reference>